<dbReference type="InterPro" id="IPR051459">
    <property type="entry name" value="Cytochrome_c-type_DH"/>
</dbReference>
<evidence type="ECO:0000256" key="1">
    <source>
        <dbReference type="ARBA" id="ARBA00022617"/>
    </source>
</evidence>
<proteinExistence type="predicted"/>
<feature type="chain" id="PRO_5017828481" evidence="5">
    <location>
        <begin position="19"/>
        <end position="333"/>
    </location>
</feature>
<reference evidence="7 8" key="1">
    <citation type="submission" date="2018-07" db="EMBL/GenBank/DDBJ databases">
        <title>Genomic Encyclopedia of Type Strains, Phase IV (KMG-IV): sequencing the most valuable type-strain genomes for metagenomic binning, comparative biology and taxonomic classification.</title>
        <authorList>
            <person name="Goeker M."/>
        </authorList>
    </citation>
    <scope>NUCLEOTIDE SEQUENCE [LARGE SCALE GENOMIC DNA]</scope>
    <source>
        <strain evidence="7 8">DSM 4134</strain>
    </source>
</reference>
<keyword evidence="1 4" id="KW-0349">Heme</keyword>
<accession>A0A3D9LFY8</accession>
<dbReference type="SUPFAM" id="SSF46626">
    <property type="entry name" value="Cytochrome c"/>
    <property type="match status" value="1"/>
</dbReference>
<evidence type="ECO:0000313" key="7">
    <source>
        <dbReference type="EMBL" id="REE05580.1"/>
    </source>
</evidence>
<dbReference type="Proteomes" id="UP000256779">
    <property type="component" value="Unassembled WGS sequence"/>
</dbReference>
<feature type="domain" description="Cytochrome c" evidence="6">
    <location>
        <begin position="242"/>
        <end position="333"/>
    </location>
</feature>
<dbReference type="InterPro" id="IPR036909">
    <property type="entry name" value="Cyt_c-like_dom_sf"/>
</dbReference>
<dbReference type="GO" id="GO:0009055">
    <property type="term" value="F:electron transfer activity"/>
    <property type="evidence" value="ECO:0007669"/>
    <property type="project" value="InterPro"/>
</dbReference>
<dbReference type="GO" id="GO:0046872">
    <property type="term" value="F:metal ion binding"/>
    <property type="evidence" value="ECO:0007669"/>
    <property type="project" value="UniProtKB-KW"/>
</dbReference>
<dbReference type="OrthoDB" id="9779283at2"/>
<name>A0A3D9LFY8_MARFU</name>
<dbReference type="Pfam" id="PF00034">
    <property type="entry name" value="Cytochrom_C"/>
    <property type="match status" value="1"/>
</dbReference>
<comment type="caution">
    <text evidence="7">The sequence shown here is derived from an EMBL/GenBank/DDBJ whole genome shotgun (WGS) entry which is preliminary data.</text>
</comment>
<evidence type="ECO:0000313" key="8">
    <source>
        <dbReference type="Proteomes" id="UP000256779"/>
    </source>
</evidence>
<feature type="signal peptide" evidence="5">
    <location>
        <begin position="1"/>
        <end position="18"/>
    </location>
</feature>
<dbReference type="InterPro" id="IPR009056">
    <property type="entry name" value="Cyt_c-like_dom"/>
</dbReference>
<gene>
    <name evidence="7" type="ORF">C7460_10197</name>
</gene>
<dbReference type="RefSeq" id="WP_115866099.1">
    <property type="nucleotide sequence ID" value="NZ_QREG01000001.1"/>
</dbReference>
<dbReference type="Gene3D" id="1.10.760.10">
    <property type="entry name" value="Cytochrome c-like domain"/>
    <property type="match status" value="1"/>
</dbReference>
<dbReference type="PANTHER" id="PTHR35008:SF8">
    <property type="entry name" value="ALCOHOL DEHYDROGENASE CYTOCHROME C SUBUNIT"/>
    <property type="match status" value="1"/>
</dbReference>
<dbReference type="GO" id="GO:0020037">
    <property type="term" value="F:heme binding"/>
    <property type="evidence" value="ECO:0007669"/>
    <property type="project" value="InterPro"/>
</dbReference>
<evidence type="ECO:0000256" key="4">
    <source>
        <dbReference type="PROSITE-ProRule" id="PRU00433"/>
    </source>
</evidence>
<evidence type="ECO:0000256" key="2">
    <source>
        <dbReference type="ARBA" id="ARBA00022723"/>
    </source>
</evidence>
<protein>
    <submittedName>
        <fullName evidence="7">Cbb3-type cytochrome c oxidase subunit III</fullName>
    </submittedName>
</protein>
<dbReference type="AlphaFoldDB" id="A0A3D9LFY8"/>
<keyword evidence="2 4" id="KW-0479">Metal-binding</keyword>
<keyword evidence="3 4" id="KW-0408">Iron</keyword>
<sequence length="333" mass="37842">MKKVLTLFIGLTSLSAVLSLKAPHTSWTNDTPVSEVLFTLGAEKPAHYLEPTPEMIKAGRELVTEGRTVLPSGAKSAYISKYYTCTSCHNTVREDPDLTLVDPDARLDFAIANQIPYLQASTFWGIVNRETWYNGDYEKKYGQLVEPARNSLKESVQLCATVCAQGREVNDWEMKQILAYFWSLEMKLGDLNLSEKTSSLIESEQLSASEKINLIKESYLVLSPATFGEVPQDKEAGYPYKGDRRLGKAIYQLGCQHCHRPEGESDVVFDNTSLTYNWLKKHIPANTQQSLYEIIRKGTYAEYGHQEYMPHYTLEKMSDQQVEHLRAFIENPF</sequence>
<dbReference type="PANTHER" id="PTHR35008">
    <property type="entry name" value="BLL4482 PROTEIN-RELATED"/>
    <property type="match status" value="1"/>
</dbReference>
<evidence type="ECO:0000259" key="6">
    <source>
        <dbReference type="PROSITE" id="PS51007"/>
    </source>
</evidence>
<organism evidence="7 8">
    <name type="scientific">Marinoscillum furvescens DSM 4134</name>
    <dbReference type="NCBI Taxonomy" id="1122208"/>
    <lineage>
        <taxon>Bacteria</taxon>
        <taxon>Pseudomonadati</taxon>
        <taxon>Bacteroidota</taxon>
        <taxon>Cytophagia</taxon>
        <taxon>Cytophagales</taxon>
        <taxon>Reichenbachiellaceae</taxon>
        <taxon>Marinoscillum</taxon>
    </lineage>
</organism>
<evidence type="ECO:0000256" key="5">
    <source>
        <dbReference type="SAM" id="SignalP"/>
    </source>
</evidence>
<dbReference type="EMBL" id="QREG01000001">
    <property type="protein sequence ID" value="REE05580.1"/>
    <property type="molecule type" value="Genomic_DNA"/>
</dbReference>
<dbReference type="PROSITE" id="PS51007">
    <property type="entry name" value="CYTC"/>
    <property type="match status" value="1"/>
</dbReference>
<evidence type="ECO:0000256" key="3">
    <source>
        <dbReference type="ARBA" id="ARBA00023004"/>
    </source>
</evidence>
<keyword evidence="8" id="KW-1185">Reference proteome</keyword>
<keyword evidence="5" id="KW-0732">Signal</keyword>